<evidence type="ECO:0000313" key="2">
    <source>
        <dbReference type="Proteomes" id="UP001163223"/>
    </source>
</evidence>
<protein>
    <submittedName>
        <fullName evidence="1">Uncharacterized protein</fullName>
    </submittedName>
</protein>
<reference evidence="1" key="1">
    <citation type="submission" date="2022-11" db="EMBL/GenBank/DDBJ databases">
        <title>beta-Carotene-producing bacterium, Jeongeuplla avenae sp. nov., alleviates the salt stress of Arabidopsis seedlings.</title>
        <authorList>
            <person name="Jiang L."/>
            <person name="Lee J."/>
        </authorList>
    </citation>
    <scope>NUCLEOTIDE SEQUENCE</scope>
    <source>
        <strain evidence="1">DY_R2A_6</strain>
    </source>
</reference>
<dbReference type="EMBL" id="CP113520">
    <property type="protein sequence ID" value="WAJ26858.1"/>
    <property type="molecule type" value="Genomic_DNA"/>
</dbReference>
<keyword evidence="2" id="KW-1185">Reference proteome</keyword>
<gene>
    <name evidence="1" type="ORF">OXU80_18585</name>
</gene>
<dbReference type="Proteomes" id="UP001163223">
    <property type="component" value="Chromosome"/>
</dbReference>
<evidence type="ECO:0000313" key="1">
    <source>
        <dbReference type="EMBL" id="WAJ26858.1"/>
    </source>
</evidence>
<sequence>MSLARVALRIAAVEALRGRTRIGANVLDSQIGILDVAGDGGLRTDEDRPFLAVYTDAGKSEGAEARNLRENGEIDLVFVVGVMTALTEIDPETGAARLIGLGLPGTDAAFEFLLDLVDRQITAVLTDPANEWSEIWRKLVDEVVRVVRRRDASAGDADRLAAREIRLTVKVKADPLINAAQAEGSVWSKFRAKLATDRPELAAEVEALFGTAGADLAPFDLQRMRGASAGEARALGFAPHDPADPAATIKAGVVAGGPSLRAP</sequence>
<accession>A0ACD4NJA6</accession>
<organism evidence="1 2">
    <name type="scientific">Antarcticirhabdus aurantiaca</name>
    <dbReference type="NCBI Taxonomy" id="2606717"/>
    <lineage>
        <taxon>Bacteria</taxon>
        <taxon>Pseudomonadati</taxon>
        <taxon>Pseudomonadota</taxon>
        <taxon>Alphaproteobacteria</taxon>
        <taxon>Hyphomicrobiales</taxon>
        <taxon>Aurantimonadaceae</taxon>
        <taxon>Antarcticirhabdus</taxon>
    </lineage>
</organism>
<proteinExistence type="predicted"/>
<name>A0ACD4NJA6_9HYPH</name>